<accession>A0ABN8W6B4</accession>
<evidence type="ECO:0000256" key="3">
    <source>
        <dbReference type="ARBA" id="ARBA00022741"/>
    </source>
</evidence>
<keyword evidence="6 7" id="KW-0472">Membrane</keyword>
<dbReference type="PROSITE" id="PS00211">
    <property type="entry name" value="ABC_TRANSPORTER_1"/>
    <property type="match status" value="1"/>
</dbReference>
<organism evidence="10 11">
    <name type="scientific">Commensalibacter papalotli</name>
    <name type="common">ex Botero et al. 2024</name>
    <dbReference type="NCBI Taxonomy" id="2972766"/>
    <lineage>
        <taxon>Bacteria</taxon>
        <taxon>Pseudomonadati</taxon>
        <taxon>Pseudomonadota</taxon>
        <taxon>Alphaproteobacteria</taxon>
        <taxon>Acetobacterales</taxon>
        <taxon>Acetobacteraceae</taxon>
    </lineage>
</organism>
<dbReference type="PANTHER" id="PTHR43394:SF1">
    <property type="entry name" value="ATP-BINDING CASSETTE SUB-FAMILY B MEMBER 10, MITOCHONDRIAL"/>
    <property type="match status" value="1"/>
</dbReference>
<evidence type="ECO:0000256" key="7">
    <source>
        <dbReference type="SAM" id="Phobius"/>
    </source>
</evidence>
<evidence type="ECO:0000256" key="6">
    <source>
        <dbReference type="ARBA" id="ARBA00023136"/>
    </source>
</evidence>
<dbReference type="InterPro" id="IPR036640">
    <property type="entry name" value="ABC1_TM_sf"/>
</dbReference>
<dbReference type="InterPro" id="IPR011527">
    <property type="entry name" value="ABC1_TM_dom"/>
</dbReference>
<comment type="subcellular location">
    <subcellularLocation>
        <location evidence="1">Cell membrane</location>
        <topology evidence="1">Multi-pass membrane protein</topology>
    </subcellularLocation>
</comment>
<proteinExistence type="predicted"/>
<evidence type="ECO:0000256" key="4">
    <source>
        <dbReference type="ARBA" id="ARBA00022840"/>
    </source>
</evidence>
<evidence type="ECO:0000259" key="8">
    <source>
        <dbReference type="PROSITE" id="PS50893"/>
    </source>
</evidence>
<dbReference type="SUPFAM" id="SSF90123">
    <property type="entry name" value="ABC transporter transmembrane region"/>
    <property type="match status" value="1"/>
</dbReference>
<dbReference type="EMBL" id="CAMXCH010000002">
    <property type="protein sequence ID" value="CAI3937966.1"/>
    <property type="molecule type" value="Genomic_DNA"/>
</dbReference>
<dbReference type="SUPFAM" id="SSF52540">
    <property type="entry name" value="P-loop containing nucleoside triphosphate hydrolases"/>
    <property type="match status" value="1"/>
</dbReference>
<feature type="domain" description="ABC transmembrane type-1" evidence="9">
    <location>
        <begin position="46"/>
        <end position="326"/>
    </location>
</feature>
<dbReference type="CDD" id="cd18552">
    <property type="entry name" value="ABC_6TM_MsbA_like"/>
    <property type="match status" value="1"/>
</dbReference>
<dbReference type="InterPro" id="IPR027417">
    <property type="entry name" value="P-loop_NTPase"/>
</dbReference>
<dbReference type="Gene3D" id="3.40.50.300">
    <property type="entry name" value="P-loop containing nucleotide triphosphate hydrolases"/>
    <property type="match status" value="1"/>
</dbReference>
<keyword evidence="4" id="KW-0067">ATP-binding</keyword>
<keyword evidence="2 7" id="KW-0812">Transmembrane</keyword>
<evidence type="ECO:0000256" key="5">
    <source>
        <dbReference type="ARBA" id="ARBA00022989"/>
    </source>
</evidence>
<dbReference type="Pfam" id="PF00005">
    <property type="entry name" value="ABC_tran"/>
    <property type="match status" value="1"/>
</dbReference>
<dbReference type="InterPro" id="IPR003593">
    <property type="entry name" value="AAA+_ATPase"/>
</dbReference>
<evidence type="ECO:0000313" key="11">
    <source>
        <dbReference type="Proteomes" id="UP001154272"/>
    </source>
</evidence>
<protein>
    <submittedName>
        <fullName evidence="10">ATPase and permease component (MdlB) (PDB:2HYD)</fullName>
    </submittedName>
</protein>
<feature type="transmembrane region" description="Helical" evidence="7">
    <location>
        <begin position="45"/>
        <end position="65"/>
    </location>
</feature>
<dbReference type="Gene3D" id="1.20.1560.10">
    <property type="entry name" value="ABC transporter type 1, transmembrane domain"/>
    <property type="match status" value="1"/>
</dbReference>
<sequence>MPTILEKPIKKNKKPFFSSLFGNNPSFPFMQRLWKEEIRFHPRRIVIIIILTLIMAGLTALYPLVIKRALDMFKDNDPRILYQVPLLVVIVTAAKAASQYGQSLAIQGLVLVVIRGLQNKMFLHLVHTDIAKVEKEAPAQLASRFTTDALSIREAMIRVVNAFGDSITVVGLVASMFYMDWELSLIAALLYPIAAVPIQKLGKRVRRASGNMQEQVGKTAALLNETFAQARTVRVYGMEKREIERAGHSFDQLYDATLKIISGRARVDPIMEVLGGTAVAAVLGFAGWRAAMGGATLGDFSGFVAALLLAARPLRALGSLSAAMQEGISGLDRIFKMIDEPIEIIDKKEVTPLPAGQGNIKFEDVHFIYPGRELGLQGLDFNVEPGLTVALVGPSGAGKSTALTLIPRLHDVQKGRILFDGVDLRDIAMGELRSAIAYVPQDPLLFDMSVLENILIGKPEATQEEIQQVLDGAAVTSFLHNLPQGVNTRVGHGGQLLSGGQRQRVALARALLRNPRLLLLDEATSALDTESEYMVQQALVKLRKDRTTLIVAHRLSTVRAADLIIVMHDGLVAECGNHEALMDYNGLYARLVQTQDLNR</sequence>
<evidence type="ECO:0000313" key="10">
    <source>
        <dbReference type="EMBL" id="CAI3937966.1"/>
    </source>
</evidence>
<evidence type="ECO:0000256" key="2">
    <source>
        <dbReference type="ARBA" id="ARBA00022692"/>
    </source>
</evidence>
<dbReference type="PROSITE" id="PS50893">
    <property type="entry name" value="ABC_TRANSPORTER_2"/>
    <property type="match status" value="1"/>
</dbReference>
<dbReference type="Pfam" id="PF00664">
    <property type="entry name" value="ABC_membrane"/>
    <property type="match status" value="1"/>
</dbReference>
<gene>
    <name evidence="10" type="ORF">R83534S58_LOCUS948</name>
</gene>
<dbReference type="InterPro" id="IPR039421">
    <property type="entry name" value="Type_1_exporter"/>
</dbReference>
<keyword evidence="11" id="KW-1185">Reference proteome</keyword>
<keyword evidence="3" id="KW-0547">Nucleotide-binding</keyword>
<name>A0ABN8W6B4_9PROT</name>
<dbReference type="SMART" id="SM00382">
    <property type="entry name" value="AAA"/>
    <property type="match status" value="1"/>
</dbReference>
<dbReference type="InterPro" id="IPR017871">
    <property type="entry name" value="ABC_transporter-like_CS"/>
</dbReference>
<feature type="domain" description="ABC transporter" evidence="8">
    <location>
        <begin position="360"/>
        <end position="594"/>
    </location>
</feature>
<keyword evidence="5 7" id="KW-1133">Transmembrane helix</keyword>
<comment type="caution">
    <text evidence="10">The sequence shown here is derived from an EMBL/GenBank/DDBJ whole genome shotgun (WGS) entry which is preliminary data.</text>
</comment>
<reference evidence="10" key="1">
    <citation type="submission" date="2022-10" db="EMBL/GenBank/DDBJ databases">
        <authorList>
            <person name="Botero Cardona J."/>
        </authorList>
    </citation>
    <scope>NUCLEOTIDE SEQUENCE</scope>
    <source>
        <strain evidence="10">R-83534</strain>
    </source>
</reference>
<evidence type="ECO:0000256" key="1">
    <source>
        <dbReference type="ARBA" id="ARBA00004651"/>
    </source>
</evidence>
<dbReference type="Proteomes" id="UP001154272">
    <property type="component" value="Unassembled WGS sequence"/>
</dbReference>
<dbReference type="PROSITE" id="PS50929">
    <property type="entry name" value="ABC_TM1F"/>
    <property type="match status" value="1"/>
</dbReference>
<evidence type="ECO:0000259" key="9">
    <source>
        <dbReference type="PROSITE" id="PS50929"/>
    </source>
</evidence>
<dbReference type="InterPro" id="IPR003439">
    <property type="entry name" value="ABC_transporter-like_ATP-bd"/>
</dbReference>
<dbReference type="PANTHER" id="PTHR43394">
    <property type="entry name" value="ATP-DEPENDENT PERMEASE MDL1, MITOCHONDRIAL"/>
    <property type="match status" value="1"/>
</dbReference>